<accession>A0A8T1QXP7</accession>
<keyword evidence="1" id="KW-0812">Transmembrane</keyword>
<evidence type="ECO:0000313" key="2">
    <source>
        <dbReference type="EMBL" id="KAG6659888.1"/>
    </source>
</evidence>
<name>A0A8T1QXP7_CARIL</name>
<sequence>MEATRVSSAAALHPWRPVISLPSPNCRRKQVGLTVNAGRSERNGRDYGGRLVDENMIVLRMRIREMKISETSQAEPPSNWMEWEKQYYRHYDEDVCEVIGQLQSYLMSIRPSLALGMAAVVTLSVPVSAGMFFLHVLEIAKAILAAAHV</sequence>
<dbReference type="PANTHER" id="PTHR33782:SF27">
    <property type="entry name" value="PROTEIN, PUTATIVE-RELATED"/>
    <property type="match status" value="1"/>
</dbReference>
<dbReference type="OrthoDB" id="672819at2759"/>
<dbReference type="Proteomes" id="UP000811609">
    <property type="component" value="Chromosome 3"/>
</dbReference>
<organism evidence="2 3">
    <name type="scientific">Carya illinoinensis</name>
    <name type="common">Pecan</name>
    <dbReference type="NCBI Taxonomy" id="32201"/>
    <lineage>
        <taxon>Eukaryota</taxon>
        <taxon>Viridiplantae</taxon>
        <taxon>Streptophyta</taxon>
        <taxon>Embryophyta</taxon>
        <taxon>Tracheophyta</taxon>
        <taxon>Spermatophyta</taxon>
        <taxon>Magnoliopsida</taxon>
        <taxon>eudicotyledons</taxon>
        <taxon>Gunneridae</taxon>
        <taxon>Pentapetalae</taxon>
        <taxon>rosids</taxon>
        <taxon>fabids</taxon>
        <taxon>Fagales</taxon>
        <taxon>Juglandaceae</taxon>
        <taxon>Carya</taxon>
    </lineage>
</organism>
<protein>
    <submittedName>
        <fullName evidence="2">Uncharacterized protein</fullName>
    </submittedName>
</protein>
<gene>
    <name evidence="2" type="ORF">CIPAW_03G067000</name>
</gene>
<feature type="transmembrane region" description="Helical" evidence="1">
    <location>
        <begin position="113"/>
        <end position="134"/>
    </location>
</feature>
<keyword evidence="1" id="KW-0472">Membrane</keyword>
<keyword evidence="1" id="KW-1133">Transmembrane helix</keyword>
<comment type="caution">
    <text evidence="2">The sequence shown here is derived from an EMBL/GenBank/DDBJ whole genome shotgun (WGS) entry which is preliminary data.</text>
</comment>
<dbReference type="PANTHER" id="PTHR33782">
    <property type="entry name" value="OS01G0121600 PROTEIN"/>
    <property type="match status" value="1"/>
</dbReference>
<evidence type="ECO:0000313" key="3">
    <source>
        <dbReference type="Proteomes" id="UP000811609"/>
    </source>
</evidence>
<reference evidence="2" key="1">
    <citation type="submission" date="2020-12" db="EMBL/GenBank/DDBJ databases">
        <title>WGS assembly of Carya illinoinensis cv. Pawnee.</title>
        <authorList>
            <person name="Platts A."/>
            <person name="Shu S."/>
            <person name="Wright S."/>
            <person name="Barry K."/>
            <person name="Edger P."/>
            <person name="Pires J.C."/>
            <person name="Schmutz J."/>
        </authorList>
    </citation>
    <scope>NUCLEOTIDE SEQUENCE</scope>
    <source>
        <tissue evidence="2">Leaf</tissue>
    </source>
</reference>
<proteinExistence type="predicted"/>
<keyword evidence="3" id="KW-1185">Reference proteome</keyword>
<dbReference type="AlphaFoldDB" id="A0A8T1QXP7"/>
<evidence type="ECO:0000256" key="1">
    <source>
        <dbReference type="SAM" id="Phobius"/>
    </source>
</evidence>
<dbReference type="EMBL" id="CM031811">
    <property type="protein sequence ID" value="KAG6659888.1"/>
    <property type="molecule type" value="Genomic_DNA"/>
</dbReference>